<dbReference type="InterPro" id="IPR001214">
    <property type="entry name" value="SET_dom"/>
</dbReference>
<dbReference type="PROSITE" id="PS50280">
    <property type="entry name" value="SET"/>
    <property type="match status" value="1"/>
</dbReference>
<gene>
    <name evidence="7" type="ORF">OBBRIDRAFT_860030</name>
</gene>
<keyword evidence="1" id="KW-0479">Metal-binding</keyword>
<keyword evidence="2 4" id="KW-0863">Zinc-finger</keyword>
<accession>A0A8E2J4S4</accession>
<keyword evidence="3" id="KW-0862">Zinc</keyword>
<evidence type="ECO:0000256" key="2">
    <source>
        <dbReference type="ARBA" id="ARBA00022771"/>
    </source>
</evidence>
<dbReference type="GO" id="GO:0008270">
    <property type="term" value="F:zinc ion binding"/>
    <property type="evidence" value="ECO:0007669"/>
    <property type="project" value="UniProtKB-KW"/>
</dbReference>
<dbReference type="Proteomes" id="UP000250043">
    <property type="component" value="Unassembled WGS sequence"/>
</dbReference>
<keyword evidence="8" id="KW-1185">Reference proteome</keyword>
<dbReference type="SUPFAM" id="SSF144232">
    <property type="entry name" value="HIT/MYND zinc finger-like"/>
    <property type="match status" value="1"/>
</dbReference>
<dbReference type="SUPFAM" id="SSF82199">
    <property type="entry name" value="SET domain"/>
    <property type="match status" value="1"/>
</dbReference>
<name>A0A8E2J4S4_9APHY</name>
<dbReference type="PANTHER" id="PTHR12197">
    <property type="entry name" value="HISTONE-LYSINE N-METHYLTRANSFERASE SMYD"/>
    <property type="match status" value="1"/>
</dbReference>
<evidence type="ECO:0000313" key="7">
    <source>
        <dbReference type="EMBL" id="OCH93322.1"/>
    </source>
</evidence>
<evidence type="ECO:0000256" key="1">
    <source>
        <dbReference type="ARBA" id="ARBA00022723"/>
    </source>
</evidence>
<sequence>MSTSCYSNSLPLRIVLALGSTLIATKPHVTVLSTPYLDAYCSACCGPPSQAGLKRCTRCRAVWYCDLRCQNDDWSIHKHECIAIQRWASSAPSSDVAVPGDAIRCLARILWKRQQEGLGSDWAREINAMQSHRSSIPPSAFESHTHMAHSVVRYMGITSPAELSPFGLNSAGDLVDLISRFTTNTFTLTTYSLTSIGVCICPSIALTNHSCEPNAVIVFPRTAGVPQAQEPLMHLVAIKDIGPNEQIVTAYIDVTLPRELRQKALKETYNFACNCTLCTKRDAVDPRAAMRCPKSCGGICPVPTEEDTLTQCTKCKAVVTTVDTVLDALRIGQEALDKAESLQAKDSTKAKHIVSNMIPILISANLTPSCHPLLAMTRLHQELLIADLSTSLTQQLLDDTIRAAARYSAGLTSILPKGHPVRGVALAELGKLLAVDEPSPHDDAGTPQGQARFPPSGPVRLKLGYETLVKALDELVIGFGTDNGGGLIGKEVRDVIVRLEKELGVWTQGVKNVLEDTKAAPK</sequence>
<evidence type="ECO:0000313" key="8">
    <source>
        <dbReference type="Proteomes" id="UP000250043"/>
    </source>
</evidence>
<dbReference type="Pfam" id="PF01753">
    <property type="entry name" value="zf-MYND"/>
    <property type="match status" value="1"/>
</dbReference>
<dbReference type="InterPro" id="IPR002893">
    <property type="entry name" value="Znf_MYND"/>
</dbReference>
<evidence type="ECO:0000259" key="5">
    <source>
        <dbReference type="PROSITE" id="PS50280"/>
    </source>
</evidence>
<feature type="domain" description="MYND-type" evidence="6">
    <location>
        <begin position="41"/>
        <end position="81"/>
    </location>
</feature>
<evidence type="ECO:0000259" key="6">
    <source>
        <dbReference type="PROSITE" id="PS50865"/>
    </source>
</evidence>
<dbReference type="Pfam" id="PF00856">
    <property type="entry name" value="SET"/>
    <property type="match status" value="1"/>
</dbReference>
<evidence type="ECO:0000256" key="3">
    <source>
        <dbReference type="ARBA" id="ARBA00022833"/>
    </source>
</evidence>
<reference evidence="7 8" key="1">
    <citation type="submission" date="2016-07" db="EMBL/GenBank/DDBJ databases">
        <title>Draft genome of the white-rot fungus Obba rivulosa 3A-2.</title>
        <authorList>
            <consortium name="DOE Joint Genome Institute"/>
            <person name="Miettinen O."/>
            <person name="Riley R."/>
            <person name="Acob R."/>
            <person name="Barry K."/>
            <person name="Cullen D."/>
            <person name="De Vries R."/>
            <person name="Hainaut M."/>
            <person name="Hatakka A."/>
            <person name="Henrissat B."/>
            <person name="Hilden K."/>
            <person name="Kuo R."/>
            <person name="Labutti K."/>
            <person name="Lipzen A."/>
            <person name="Makela M.R."/>
            <person name="Sandor L."/>
            <person name="Spatafora J.W."/>
            <person name="Grigoriev I.V."/>
            <person name="Hibbett D.S."/>
        </authorList>
    </citation>
    <scope>NUCLEOTIDE SEQUENCE [LARGE SCALE GENOMIC DNA]</scope>
    <source>
        <strain evidence="7 8">3A-2</strain>
    </source>
</reference>
<dbReference type="Gene3D" id="6.10.140.2220">
    <property type="match status" value="1"/>
</dbReference>
<organism evidence="7 8">
    <name type="scientific">Obba rivulosa</name>
    <dbReference type="NCBI Taxonomy" id="1052685"/>
    <lineage>
        <taxon>Eukaryota</taxon>
        <taxon>Fungi</taxon>
        <taxon>Dikarya</taxon>
        <taxon>Basidiomycota</taxon>
        <taxon>Agaricomycotina</taxon>
        <taxon>Agaricomycetes</taxon>
        <taxon>Polyporales</taxon>
        <taxon>Gelatoporiaceae</taxon>
        <taxon>Obba</taxon>
    </lineage>
</organism>
<dbReference type="PANTHER" id="PTHR12197:SF251">
    <property type="entry name" value="EG:BACR7C10.4 PROTEIN"/>
    <property type="match status" value="1"/>
</dbReference>
<dbReference type="Gene3D" id="1.10.220.160">
    <property type="match status" value="1"/>
</dbReference>
<dbReference type="EMBL" id="KV722356">
    <property type="protein sequence ID" value="OCH93322.1"/>
    <property type="molecule type" value="Genomic_DNA"/>
</dbReference>
<evidence type="ECO:0000256" key="4">
    <source>
        <dbReference type="PROSITE-ProRule" id="PRU00134"/>
    </source>
</evidence>
<dbReference type="InterPro" id="IPR050869">
    <property type="entry name" value="H3K4_H4K5_MeTrfase"/>
</dbReference>
<dbReference type="AlphaFoldDB" id="A0A8E2J4S4"/>
<proteinExistence type="predicted"/>
<dbReference type="Gene3D" id="2.170.270.10">
    <property type="entry name" value="SET domain"/>
    <property type="match status" value="1"/>
</dbReference>
<protein>
    <submittedName>
        <fullName evidence="7">SET domain-containing protein</fullName>
    </submittedName>
</protein>
<dbReference type="PROSITE" id="PS01360">
    <property type="entry name" value="ZF_MYND_1"/>
    <property type="match status" value="1"/>
</dbReference>
<dbReference type="GO" id="GO:0005634">
    <property type="term" value="C:nucleus"/>
    <property type="evidence" value="ECO:0007669"/>
    <property type="project" value="TreeGrafter"/>
</dbReference>
<feature type="domain" description="SET" evidence="5">
    <location>
        <begin position="139"/>
        <end position="252"/>
    </location>
</feature>
<dbReference type="PROSITE" id="PS50865">
    <property type="entry name" value="ZF_MYND_2"/>
    <property type="match status" value="1"/>
</dbReference>
<dbReference type="InterPro" id="IPR046341">
    <property type="entry name" value="SET_dom_sf"/>
</dbReference>
<dbReference type="OrthoDB" id="265717at2759"/>